<dbReference type="HOGENOM" id="CLU_005391_3_1_3"/>
<dbReference type="Gene3D" id="3.40.309.10">
    <property type="entry name" value="Aldehyde Dehydrogenase, Chain A, domain 2"/>
    <property type="match status" value="1"/>
</dbReference>
<evidence type="ECO:0000313" key="10">
    <source>
        <dbReference type="EMBL" id="AAP99420.1"/>
    </source>
</evidence>
<proteinExistence type="inferred from homology"/>
<evidence type="ECO:0000256" key="7">
    <source>
        <dbReference type="PROSITE-ProRule" id="PRU10007"/>
    </source>
</evidence>
<evidence type="ECO:0000256" key="6">
    <source>
        <dbReference type="PIRSR" id="PIRSR036492-1"/>
    </source>
</evidence>
<dbReference type="Pfam" id="PF00171">
    <property type="entry name" value="Aldedh"/>
    <property type="match status" value="1"/>
</dbReference>
<dbReference type="CDD" id="cd07087">
    <property type="entry name" value="ALDH_F3-13-14_CALDH-like"/>
    <property type="match status" value="1"/>
</dbReference>
<feature type="domain" description="Aldehyde dehydrogenase" evidence="9">
    <location>
        <begin position="24"/>
        <end position="429"/>
    </location>
</feature>
<dbReference type="STRING" id="167539.Pro_0374"/>
<sequence length="457" mass="51420">MIQGFQIENLRNKVVSGHTRSESWRRAQLKKIKGIIDQNQKEILNALSEDLQKPSTEAFFEILSLRQELQLYENQLSSWMKPQNIKVPLWLKPGEASVIAEPLGCVLIIGAWNYPFMLTLQPLISALAAGNTAILKPSEYSPATSELIEQLFTKYFPPDIVKVCQGDEYFAAELLKHKFDHIFFTGGSETGKKVMSAASKYLTPITLELGGKNPALVLKDANIDITAKRLIWGKSINSGQTCLAPNHLLVHKDIEKELIEKMKYYINSFYGKEPQKSKDLAKINDHQFEKIISLIEKAQKENKIISGGEINSIDKKVSPTLIHIENLEESIISDELFGPIFPILSYSNFDSALNNIRSQEKSLAIYMFGGNEQEKNQLLSSTSSGGVCFNDVVIQAGIPELPFGGIGLSGIGRYHGKAGFETFSHLKSILKRPFWLDLKFRYPPYKIDISFMSKLMR</sequence>
<reference evidence="10 11" key="1">
    <citation type="journal article" date="2003" name="Proc. Natl. Acad. Sci. U.S.A.">
        <title>Genome sequence of the cyanobacterium Prochlorococcus marinus SS120, a nearly minimal oxyphototrophic genome.</title>
        <authorList>
            <person name="Dufresne A."/>
            <person name="Salanoubat M."/>
            <person name="Partensky F."/>
            <person name="Artiguenave F."/>
            <person name="Axmann I.M."/>
            <person name="Barbe V."/>
            <person name="Duprat S."/>
            <person name="Galperin M.Y."/>
            <person name="Koonin E.V."/>
            <person name="Le Gall F."/>
            <person name="Makarova K.S."/>
            <person name="Ostrowski M."/>
            <person name="Oztas S."/>
            <person name="Robert C."/>
            <person name="Rogozin I.B."/>
            <person name="Scanlan D.J."/>
            <person name="Tandeau de Marsac N."/>
            <person name="Weissenbach J."/>
            <person name="Wincker P."/>
            <person name="Wolf Y.I."/>
            <person name="Hess W.R."/>
        </authorList>
    </citation>
    <scope>NUCLEOTIDE SEQUENCE [LARGE SCALE GENOMIC DNA]</scope>
    <source>
        <strain evidence="11">SARG / CCMP1375 / SS120</strain>
    </source>
</reference>
<dbReference type="SUPFAM" id="SSF53720">
    <property type="entry name" value="ALDH-like"/>
    <property type="match status" value="1"/>
</dbReference>
<dbReference type="InterPro" id="IPR015590">
    <property type="entry name" value="Aldehyde_DH_dom"/>
</dbReference>
<dbReference type="InterPro" id="IPR012394">
    <property type="entry name" value="Aldehyde_DH_NAD(P)"/>
</dbReference>
<feature type="active site" evidence="6">
    <location>
        <position position="242"/>
    </location>
</feature>
<dbReference type="PATRIC" id="fig|167539.5.peg.382"/>
<accession>Q7VDK2</accession>
<evidence type="ECO:0000259" key="9">
    <source>
        <dbReference type="Pfam" id="PF00171"/>
    </source>
</evidence>
<dbReference type="GO" id="GO:0006081">
    <property type="term" value="P:aldehyde metabolic process"/>
    <property type="evidence" value="ECO:0007669"/>
    <property type="project" value="InterPro"/>
</dbReference>
<dbReference type="EnsemblBacteria" id="AAP99420">
    <property type="protein sequence ID" value="AAP99420"/>
    <property type="gene ID" value="Pro_0374"/>
</dbReference>
<name>Q7VDK2_PROMA</name>
<dbReference type="GO" id="GO:0004029">
    <property type="term" value="F:aldehyde dehydrogenase (NAD+) activity"/>
    <property type="evidence" value="ECO:0007669"/>
    <property type="project" value="TreeGrafter"/>
</dbReference>
<dbReference type="EMBL" id="AE017126">
    <property type="protein sequence ID" value="AAP99420.1"/>
    <property type="molecule type" value="Genomic_DNA"/>
</dbReference>
<dbReference type="PROSITE" id="PS00687">
    <property type="entry name" value="ALDEHYDE_DEHYDR_GLU"/>
    <property type="match status" value="1"/>
</dbReference>
<dbReference type="KEGG" id="pma:Pro_0374"/>
<dbReference type="FunFam" id="3.40.309.10:FF:000003">
    <property type="entry name" value="Aldehyde dehydrogenase"/>
    <property type="match status" value="1"/>
</dbReference>
<evidence type="ECO:0000256" key="5">
    <source>
        <dbReference type="PIRNR" id="PIRNR036492"/>
    </source>
</evidence>
<dbReference type="PANTHER" id="PTHR43570">
    <property type="entry name" value="ALDEHYDE DEHYDROGENASE"/>
    <property type="match status" value="1"/>
</dbReference>
<feature type="active site" evidence="6 7">
    <location>
        <position position="208"/>
    </location>
</feature>
<comment type="similarity">
    <text evidence="1 5 8">Belongs to the aldehyde dehydrogenase family.</text>
</comment>
<dbReference type="AlphaFoldDB" id="Q7VDK2"/>
<dbReference type="Gene3D" id="3.40.605.10">
    <property type="entry name" value="Aldehyde Dehydrogenase, Chain A, domain 1"/>
    <property type="match status" value="1"/>
</dbReference>
<protein>
    <recommendedName>
        <fullName evidence="5">Aldehyde dehydrogenase</fullName>
    </recommendedName>
</protein>
<evidence type="ECO:0000256" key="1">
    <source>
        <dbReference type="ARBA" id="ARBA00009986"/>
    </source>
</evidence>
<keyword evidence="4" id="KW-0520">NAD</keyword>
<keyword evidence="11" id="KW-1185">Reference proteome</keyword>
<keyword evidence="2" id="KW-0521">NADP</keyword>
<dbReference type="PANTHER" id="PTHR43570:SF16">
    <property type="entry name" value="ALDEHYDE DEHYDROGENASE TYPE III, ISOFORM Q"/>
    <property type="match status" value="1"/>
</dbReference>
<dbReference type="PIRSF" id="PIRSF036492">
    <property type="entry name" value="ALDH"/>
    <property type="match status" value="1"/>
</dbReference>
<dbReference type="InterPro" id="IPR016162">
    <property type="entry name" value="Ald_DH_N"/>
</dbReference>
<evidence type="ECO:0000256" key="8">
    <source>
        <dbReference type="RuleBase" id="RU003345"/>
    </source>
</evidence>
<evidence type="ECO:0000256" key="4">
    <source>
        <dbReference type="ARBA" id="ARBA00023027"/>
    </source>
</evidence>
<dbReference type="InterPro" id="IPR029510">
    <property type="entry name" value="Ald_DH_CS_GLU"/>
</dbReference>
<evidence type="ECO:0000256" key="3">
    <source>
        <dbReference type="ARBA" id="ARBA00023002"/>
    </source>
</evidence>
<dbReference type="InterPro" id="IPR016161">
    <property type="entry name" value="Ald_DH/histidinol_DH"/>
</dbReference>
<dbReference type="RefSeq" id="WP_011124529.1">
    <property type="nucleotide sequence ID" value="NC_005042.1"/>
</dbReference>
<organism evidence="10 11">
    <name type="scientific">Prochlorococcus marinus (strain SARG / CCMP1375 / SS120)</name>
    <dbReference type="NCBI Taxonomy" id="167539"/>
    <lineage>
        <taxon>Bacteria</taxon>
        <taxon>Bacillati</taxon>
        <taxon>Cyanobacteriota</taxon>
        <taxon>Cyanophyceae</taxon>
        <taxon>Synechococcales</taxon>
        <taxon>Prochlorococcaceae</taxon>
        <taxon>Prochlorococcus</taxon>
    </lineage>
</organism>
<dbReference type="OrthoDB" id="9762913at2"/>
<evidence type="ECO:0000256" key="2">
    <source>
        <dbReference type="ARBA" id="ARBA00022857"/>
    </source>
</evidence>
<dbReference type="Proteomes" id="UP000001420">
    <property type="component" value="Chromosome"/>
</dbReference>
<dbReference type="InterPro" id="IPR016163">
    <property type="entry name" value="Ald_DH_C"/>
</dbReference>
<dbReference type="FunFam" id="3.40.605.10:FF:000004">
    <property type="entry name" value="Aldehyde dehydrogenase"/>
    <property type="match status" value="1"/>
</dbReference>
<keyword evidence="3 5" id="KW-0560">Oxidoreductase</keyword>
<dbReference type="eggNOG" id="COG1012">
    <property type="taxonomic scope" value="Bacteria"/>
</dbReference>
<dbReference type="GO" id="GO:0005737">
    <property type="term" value="C:cytoplasm"/>
    <property type="evidence" value="ECO:0007669"/>
    <property type="project" value="TreeGrafter"/>
</dbReference>
<evidence type="ECO:0000313" key="11">
    <source>
        <dbReference type="Proteomes" id="UP000001420"/>
    </source>
</evidence>
<gene>
    <name evidence="10" type="ordered locus">Pro_0374</name>
</gene>